<dbReference type="Pfam" id="PF13855">
    <property type="entry name" value="LRR_8"/>
    <property type="match status" value="1"/>
</dbReference>
<dbReference type="InterPro" id="IPR003591">
    <property type="entry name" value="Leu-rich_rpt_typical-subtyp"/>
</dbReference>
<proteinExistence type="predicted"/>
<dbReference type="InterPro" id="IPR001611">
    <property type="entry name" value="Leu-rich_rpt"/>
</dbReference>
<keyword evidence="1" id="KW-0433">Leucine-rich repeat</keyword>
<dbReference type="OrthoDB" id="1517790at2759"/>
<accession>A0A4P9Z2E8</accession>
<reference evidence="4" key="1">
    <citation type="journal article" date="2018" name="Nat. Microbiol.">
        <title>Leveraging single-cell genomics to expand the fungal tree of life.</title>
        <authorList>
            <person name="Ahrendt S.R."/>
            <person name="Quandt C.A."/>
            <person name="Ciobanu D."/>
            <person name="Clum A."/>
            <person name="Salamov A."/>
            <person name="Andreopoulos B."/>
            <person name="Cheng J.F."/>
            <person name="Woyke T."/>
            <person name="Pelin A."/>
            <person name="Henrissat B."/>
            <person name="Reynolds N.K."/>
            <person name="Benny G.L."/>
            <person name="Smith M.E."/>
            <person name="James T.Y."/>
            <person name="Grigoriev I.V."/>
        </authorList>
    </citation>
    <scope>NUCLEOTIDE SEQUENCE [LARGE SCALE GENOMIC DNA]</scope>
    <source>
        <strain evidence="4">Benny S71-1</strain>
    </source>
</reference>
<dbReference type="EMBL" id="KZ989390">
    <property type="protein sequence ID" value="RKP26566.1"/>
    <property type="molecule type" value="Genomic_DNA"/>
</dbReference>
<dbReference type="AlphaFoldDB" id="A0A4P9Z2E8"/>
<name>A0A4P9Z2E8_9FUNG</name>
<keyword evidence="4" id="KW-1185">Reference proteome</keyword>
<dbReference type="PANTHER" id="PTHR46652">
    <property type="entry name" value="LEUCINE-RICH REPEAT AND IQ DOMAIN-CONTAINING PROTEIN 1-RELATED"/>
    <property type="match status" value="1"/>
</dbReference>
<dbReference type="SMART" id="SM00364">
    <property type="entry name" value="LRR_BAC"/>
    <property type="match status" value="3"/>
</dbReference>
<evidence type="ECO:0000256" key="2">
    <source>
        <dbReference type="ARBA" id="ARBA00022737"/>
    </source>
</evidence>
<dbReference type="InterPro" id="IPR050836">
    <property type="entry name" value="SDS22/Internalin_LRR"/>
</dbReference>
<evidence type="ECO:0000313" key="3">
    <source>
        <dbReference type="EMBL" id="RKP26566.1"/>
    </source>
</evidence>
<evidence type="ECO:0000313" key="4">
    <source>
        <dbReference type="Proteomes" id="UP000278143"/>
    </source>
</evidence>
<organism evidence="3 4">
    <name type="scientific">Syncephalis pseudoplumigaleata</name>
    <dbReference type="NCBI Taxonomy" id="1712513"/>
    <lineage>
        <taxon>Eukaryota</taxon>
        <taxon>Fungi</taxon>
        <taxon>Fungi incertae sedis</taxon>
        <taxon>Zoopagomycota</taxon>
        <taxon>Zoopagomycotina</taxon>
        <taxon>Zoopagomycetes</taxon>
        <taxon>Zoopagales</taxon>
        <taxon>Piptocephalidaceae</taxon>
        <taxon>Syncephalis</taxon>
    </lineage>
</organism>
<keyword evidence="2" id="KW-0677">Repeat</keyword>
<dbReference type="Pfam" id="PF13516">
    <property type="entry name" value="LRR_6"/>
    <property type="match status" value="1"/>
</dbReference>
<sequence length="216" mass="24404">MKLSAKTLAELLPNESLERLTCLSLRGRSIAHIEDLSKVLPALKRVDLTDNAIRKPDALSGLRKCKGVTQLVLQGNQLTELDWVAWLPKELHVLNVSRNQINILPECINACKGLRALMLNHNKLKRVDVLTKLPELNTLVVSHNQIEALPMLDRLPELVKLSAAHNTLRAMPDMRQLRKLRELRLSGNKIHQLSTDALPENIRVLDLGDNLITSWR</sequence>
<dbReference type="SMART" id="SM00369">
    <property type="entry name" value="LRR_TYP"/>
    <property type="match status" value="4"/>
</dbReference>
<protein>
    <submittedName>
        <fullName evidence="3">Uncharacterized protein</fullName>
    </submittedName>
</protein>
<dbReference type="Gene3D" id="3.80.10.10">
    <property type="entry name" value="Ribonuclease Inhibitor"/>
    <property type="match status" value="3"/>
</dbReference>
<dbReference type="PROSITE" id="PS51450">
    <property type="entry name" value="LRR"/>
    <property type="match status" value="2"/>
</dbReference>
<dbReference type="SUPFAM" id="SSF52058">
    <property type="entry name" value="L domain-like"/>
    <property type="match status" value="1"/>
</dbReference>
<dbReference type="Proteomes" id="UP000278143">
    <property type="component" value="Unassembled WGS sequence"/>
</dbReference>
<gene>
    <name evidence="3" type="ORF">SYNPS1DRAFT_27757</name>
</gene>
<evidence type="ECO:0000256" key="1">
    <source>
        <dbReference type="ARBA" id="ARBA00022614"/>
    </source>
</evidence>
<dbReference type="PANTHER" id="PTHR46652:SF7">
    <property type="entry name" value="LEUCINE-RICH REPEAT AND IQ DOMAIN-CONTAINING PROTEIN 1"/>
    <property type="match status" value="1"/>
</dbReference>
<dbReference type="InterPro" id="IPR032675">
    <property type="entry name" value="LRR_dom_sf"/>
</dbReference>